<dbReference type="EMBL" id="CAJNOM010000060">
    <property type="protein sequence ID" value="CAF0951324.1"/>
    <property type="molecule type" value="Genomic_DNA"/>
</dbReference>
<dbReference type="Proteomes" id="UP000663832">
    <property type="component" value="Unassembled WGS sequence"/>
</dbReference>
<keyword evidence="4" id="KW-1185">Reference proteome</keyword>
<dbReference type="Proteomes" id="UP000663877">
    <property type="component" value="Unassembled WGS sequence"/>
</dbReference>
<name>A0A814D2H1_9BILA</name>
<gene>
    <name evidence="3" type="ORF">BJG266_LOCUS13800</name>
    <name evidence="1" type="ORF">QVE165_LOCUS12233</name>
    <name evidence="2" type="ORF">QVE165_LOCUS12537</name>
</gene>
<dbReference type="EMBL" id="CAJNOI010000056">
    <property type="protein sequence ID" value="CAF0961958.1"/>
    <property type="molecule type" value="Genomic_DNA"/>
</dbReference>
<dbReference type="InterPro" id="IPR046230">
    <property type="entry name" value="DUF6263"/>
</dbReference>
<proteinExistence type="predicted"/>
<evidence type="ECO:0000313" key="1">
    <source>
        <dbReference type="EMBL" id="CAF0951324.1"/>
    </source>
</evidence>
<evidence type="ECO:0000313" key="4">
    <source>
        <dbReference type="Proteomes" id="UP000663832"/>
    </source>
</evidence>
<dbReference type="OrthoDB" id="10089517at2759"/>
<accession>A0A814D2H1</accession>
<dbReference type="AlphaFoldDB" id="A0A814D2H1"/>
<reference evidence="1" key="1">
    <citation type="submission" date="2021-02" db="EMBL/GenBank/DDBJ databases">
        <authorList>
            <person name="Nowell W R."/>
        </authorList>
    </citation>
    <scope>NUCLEOTIDE SEQUENCE</scope>
</reference>
<dbReference type="EMBL" id="CAJNOM010000062">
    <property type="protein sequence ID" value="CAF0956908.1"/>
    <property type="molecule type" value="Genomic_DNA"/>
</dbReference>
<dbReference type="Pfam" id="PF19777">
    <property type="entry name" value="DUF6263"/>
    <property type="match status" value="1"/>
</dbReference>
<comment type="caution">
    <text evidence="1">The sequence shown here is derived from an EMBL/GenBank/DDBJ whole genome shotgun (WGS) entry which is preliminary data.</text>
</comment>
<evidence type="ECO:0000313" key="2">
    <source>
        <dbReference type="EMBL" id="CAF0956908.1"/>
    </source>
</evidence>
<evidence type="ECO:0000313" key="3">
    <source>
        <dbReference type="EMBL" id="CAF0961958.1"/>
    </source>
</evidence>
<sequence>MAGHIRQYHTCTIIITVILLLIDSNLLCNSIRLEYRPSLGQLFTYSEVEVIEVSDPDEDIDYSIQLMKTIHTERIVDVNELEDGIITIELQFTSVEITPPNESLKRNLLASSHRIKINRYGMMQGALASALVGDVNNVFPLHDVDVGDSWTTTVDGLAKVNTRYTLVSVDENLVATIDSQATINVLEGLGTATASVTLEIDSRTGVTITREDTRILQVFSKRTVKTKSRKLIAQE</sequence>
<protein>
    <submittedName>
        <fullName evidence="1">Uncharacterized protein</fullName>
    </submittedName>
</protein>
<organism evidence="1 4">
    <name type="scientific">Adineta steineri</name>
    <dbReference type="NCBI Taxonomy" id="433720"/>
    <lineage>
        <taxon>Eukaryota</taxon>
        <taxon>Metazoa</taxon>
        <taxon>Spiralia</taxon>
        <taxon>Gnathifera</taxon>
        <taxon>Rotifera</taxon>
        <taxon>Eurotatoria</taxon>
        <taxon>Bdelloidea</taxon>
        <taxon>Adinetida</taxon>
        <taxon>Adinetidae</taxon>
        <taxon>Adineta</taxon>
    </lineage>
</organism>